<name>A0A0E9VKE9_ANGAN</name>
<reference evidence="1" key="1">
    <citation type="submission" date="2014-11" db="EMBL/GenBank/DDBJ databases">
        <authorList>
            <person name="Amaro Gonzalez C."/>
        </authorList>
    </citation>
    <scope>NUCLEOTIDE SEQUENCE</scope>
</reference>
<organism evidence="1">
    <name type="scientific">Anguilla anguilla</name>
    <name type="common">European freshwater eel</name>
    <name type="synonym">Muraena anguilla</name>
    <dbReference type="NCBI Taxonomy" id="7936"/>
    <lineage>
        <taxon>Eukaryota</taxon>
        <taxon>Metazoa</taxon>
        <taxon>Chordata</taxon>
        <taxon>Craniata</taxon>
        <taxon>Vertebrata</taxon>
        <taxon>Euteleostomi</taxon>
        <taxon>Actinopterygii</taxon>
        <taxon>Neopterygii</taxon>
        <taxon>Teleostei</taxon>
        <taxon>Anguilliformes</taxon>
        <taxon>Anguillidae</taxon>
        <taxon>Anguilla</taxon>
    </lineage>
</organism>
<evidence type="ECO:0000313" key="1">
    <source>
        <dbReference type="EMBL" id="JAH77713.1"/>
    </source>
</evidence>
<accession>A0A0E9VKE9</accession>
<protein>
    <submittedName>
        <fullName evidence="1">Uncharacterized protein</fullName>
    </submittedName>
</protein>
<proteinExistence type="predicted"/>
<dbReference type="AlphaFoldDB" id="A0A0E9VKE9"/>
<dbReference type="EMBL" id="GBXM01030864">
    <property type="protein sequence ID" value="JAH77713.1"/>
    <property type="molecule type" value="Transcribed_RNA"/>
</dbReference>
<sequence length="20" mass="2565">MKLWNMKRIELFRLLSLLFL</sequence>
<reference evidence="1" key="2">
    <citation type="journal article" date="2015" name="Fish Shellfish Immunol.">
        <title>Early steps in the European eel (Anguilla anguilla)-Vibrio vulnificus interaction in the gills: Role of the RtxA13 toxin.</title>
        <authorList>
            <person name="Callol A."/>
            <person name="Pajuelo D."/>
            <person name="Ebbesson L."/>
            <person name="Teles M."/>
            <person name="MacKenzie S."/>
            <person name="Amaro C."/>
        </authorList>
    </citation>
    <scope>NUCLEOTIDE SEQUENCE</scope>
</reference>